<evidence type="ECO:0000259" key="1">
    <source>
        <dbReference type="SMART" id="SM00849"/>
    </source>
</evidence>
<protein>
    <submittedName>
        <fullName evidence="2">Glyoxylase-like metal-dependent hydrolase (Beta-lactamase superfamily II)</fullName>
    </submittedName>
</protein>
<dbReference type="Gene3D" id="3.60.15.10">
    <property type="entry name" value="Ribonuclease Z/Hydroxyacylglutathione hydrolase-like"/>
    <property type="match status" value="1"/>
</dbReference>
<dbReference type="PANTHER" id="PTHR42951">
    <property type="entry name" value="METALLO-BETA-LACTAMASE DOMAIN-CONTAINING"/>
    <property type="match status" value="1"/>
</dbReference>
<feature type="domain" description="Metallo-beta-lactamase" evidence="1">
    <location>
        <begin position="149"/>
        <end position="361"/>
    </location>
</feature>
<evidence type="ECO:0000313" key="2">
    <source>
        <dbReference type="EMBL" id="PTM76428.1"/>
    </source>
</evidence>
<proteinExistence type="predicted"/>
<dbReference type="PANTHER" id="PTHR42951:SF17">
    <property type="entry name" value="METALLO-BETA-LACTAMASE DOMAIN-CONTAINING PROTEIN"/>
    <property type="match status" value="1"/>
</dbReference>
<comment type="caution">
    <text evidence="2">The sequence shown here is derived from an EMBL/GenBank/DDBJ whole genome shotgun (WGS) entry which is preliminary data.</text>
</comment>
<dbReference type="Pfam" id="PF00753">
    <property type="entry name" value="Lactamase_B"/>
    <property type="match status" value="1"/>
</dbReference>
<dbReference type="InterPro" id="IPR036866">
    <property type="entry name" value="RibonucZ/Hydroxyglut_hydro"/>
</dbReference>
<dbReference type="EMBL" id="PZZW01000008">
    <property type="protein sequence ID" value="PTM76428.1"/>
    <property type="molecule type" value="Genomic_DNA"/>
</dbReference>
<dbReference type="CDD" id="cd07721">
    <property type="entry name" value="yflN-like_MBL-fold"/>
    <property type="match status" value="1"/>
</dbReference>
<organism evidence="2 3">
    <name type="scientific">Cereibacter johrii</name>
    <dbReference type="NCBI Taxonomy" id="445629"/>
    <lineage>
        <taxon>Bacteria</taxon>
        <taxon>Pseudomonadati</taxon>
        <taxon>Pseudomonadota</taxon>
        <taxon>Alphaproteobacteria</taxon>
        <taxon>Rhodobacterales</taxon>
        <taxon>Paracoccaceae</taxon>
        <taxon>Cereibacter</taxon>
    </lineage>
</organism>
<dbReference type="InterPro" id="IPR001279">
    <property type="entry name" value="Metallo-B-lactamas"/>
</dbReference>
<sequence>MIPVRLHAALDALSVAGLVLGPRAAGWPRNLSGPLAAAGAFVAAYSLATRYGEGSSGVLSLGEHRALDAMQGAGFCAAALNRRLPLEARVAMGGYGAFSLLAAALTDPGPEVRQVGRQLPLPQGAVRRRPGPGRTWQVAPGVHYLRLGIVNVAFLGEVGAGDRGWTLVDAGLPGSAGAIRRAAEALFGPGARPARILLTHGHFDHVGALETLAEVWDAPVLAHAAERPHLDGSRDYPPGDPSVGGGLMARAAPFYPTGPADVGARLSDLPADGTVPGLSGWRWIATPGHAPGHVSLWRAADRVLLAGDAVVTVRQEEAYAVARQRLELHGPPAYFTPDWEEARASARRLAALAPEVLLSGHGVPLGGPALRAGLGRLAREFDRIARPRGSRYDLHPDLR</sequence>
<keyword evidence="3" id="KW-1185">Reference proteome</keyword>
<dbReference type="SUPFAM" id="SSF56281">
    <property type="entry name" value="Metallo-hydrolase/oxidoreductase"/>
    <property type="match status" value="1"/>
</dbReference>
<name>A0ABX5J6F1_9RHOB</name>
<dbReference type="SMART" id="SM00849">
    <property type="entry name" value="Lactamase_B"/>
    <property type="match status" value="1"/>
</dbReference>
<evidence type="ECO:0000313" key="3">
    <source>
        <dbReference type="Proteomes" id="UP000240800"/>
    </source>
</evidence>
<reference evidence="2 3" key="1">
    <citation type="submission" date="2018-04" db="EMBL/GenBank/DDBJ databases">
        <title>Genomic Encyclopedia of Type Strains, Phase III (KMG-III): the genomes of soil and plant-associated and newly described type strains.</title>
        <authorList>
            <person name="Whitman W."/>
        </authorList>
    </citation>
    <scope>NUCLEOTIDE SEQUENCE [LARGE SCALE GENOMIC DNA]</scope>
    <source>
        <strain evidence="2 3">JA192</strain>
    </source>
</reference>
<dbReference type="RefSeq" id="WP_108223464.1">
    <property type="nucleotide sequence ID" value="NZ_PZZW01000008.1"/>
</dbReference>
<dbReference type="InterPro" id="IPR050855">
    <property type="entry name" value="NDM-1-like"/>
</dbReference>
<gene>
    <name evidence="2" type="ORF">C8J29_10826</name>
</gene>
<accession>A0ABX5J6F1</accession>
<dbReference type="Proteomes" id="UP000240800">
    <property type="component" value="Unassembled WGS sequence"/>
</dbReference>